<comment type="caution">
    <text evidence="2">The sequence shown here is derived from an EMBL/GenBank/DDBJ whole genome shotgun (WGS) entry which is preliminary data.</text>
</comment>
<reference evidence="2 3" key="1">
    <citation type="journal article" date="2014" name="Nature">
        <title>An environmental bacterial taxon with a large and distinct metabolic repertoire.</title>
        <authorList>
            <person name="Wilson M.C."/>
            <person name="Mori T."/>
            <person name="Ruckert C."/>
            <person name="Uria A.R."/>
            <person name="Helf M.J."/>
            <person name="Takada K."/>
            <person name="Gernert C."/>
            <person name="Steffens U.A."/>
            <person name="Heycke N."/>
            <person name="Schmitt S."/>
            <person name="Rinke C."/>
            <person name="Helfrich E.J."/>
            <person name="Brachmann A.O."/>
            <person name="Gurgui C."/>
            <person name="Wakimoto T."/>
            <person name="Kracht M."/>
            <person name="Crusemann M."/>
            <person name="Hentschel U."/>
            <person name="Abe I."/>
            <person name="Matsunaga S."/>
            <person name="Kalinowski J."/>
            <person name="Takeyama H."/>
            <person name="Piel J."/>
        </authorList>
    </citation>
    <scope>NUCLEOTIDE SEQUENCE [LARGE SCALE GENOMIC DNA]</scope>
    <source>
        <strain evidence="3">TSY2</strain>
    </source>
</reference>
<dbReference type="HOGENOM" id="CLU_625122_0_0_7"/>
<evidence type="ECO:0000313" key="2">
    <source>
        <dbReference type="EMBL" id="ETW94719.1"/>
    </source>
</evidence>
<name>W4L9Y0_9BACT</name>
<dbReference type="Proteomes" id="UP000019140">
    <property type="component" value="Unassembled WGS sequence"/>
</dbReference>
<accession>W4L9Y0</accession>
<evidence type="ECO:0000313" key="3">
    <source>
        <dbReference type="Proteomes" id="UP000019140"/>
    </source>
</evidence>
<sequence>MAILITLNGAETAKGILIAPFGGSTFPAKLGLRSDDGKTYSVDIEASDGGADIELEQTTVEVGEEEVFVNLHATAASMARDDTILRILNEGSIEAALPITAVENPRIFFDGRFETRFSTGAGFYNAPRGGTGWMWVLEDEPDFVPAGDVVPDRIDKKPVGRQVRFHNAAIDRPHVSPIGVTVQSVIATVNGVSEPFTEGDPVIGMSVQLGADTYFASNQPIDPDDRAAGRLPEERHQDGEQPLANFEFILGDDAFSGGSQTGPFVPGTTESSSPRDPDFRPYANGLEPLNAAEGTAYPFPTLQGFAEARVNVLLPDYVELKEAGQADTVAFRNLQTRIGHLLPDVPAALRDQILADHAADGMQVLGRNPPFTWGNKEVYRGMINDQVMIDTSQSPVLDYFSRFESFHFLSVFFNFHTDECRGGIYGSVDPLSEPPLIR</sequence>
<gene>
    <name evidence="2" type="ORF">ETSY2_49325</name>
</gene>
<keyword evidence="3" id="KW-1185">Reference proteome</keyword>
<feature type="region of interest" description="Disordered" evidence="1">
    <location>
        <begin position="217"/>
        <end position="237"/>
    </location>
</feature>
<evidence type="ECO:0000256" key="1">
    <source>
        <dbReference type="SAM" id="MobiDB-lite"/>
    </source>
</evidence>
<organism evidence="2 3">
    <name type="scientific">Candidatus Entotheonella gemina</name>
    <dbReference type="NCBI Taxonomy" id="1429439"/>
    <lineage>
        <taxon>Bacteria</taxon>
        <taxon>Pseudomonadati</taxon>
        <taxon>Nitrospinota/Tectimicrobiota group</taxon>
        <taxon>Candidatus Tectimicrobiota</taxon>
        <taxon>Candidatus Entotheonellia</taxon>
        <taxon>Candidatus Entotheonellales</taxon>
        <taxon>Candidatus Entotheonellaceae</taxon>
        <taxon>Candidatus Entotheonella</taxon>
    </lineage>
</organism>
<protein>
    <submittedName>
        <fullName evidence="2">Uncharacterized protein</fullName>
    </submittedName>
</protein>
<dbReference type="EMBL" id="AZHX01002422">
    <property type="protein sequence ID" value="ETW94719.1"/>
    <property type="molecule type" value="Genomic_DNA"/>
</dbReference>
<proteinExistence type="predicted"/>
<feature type="compositionally biased region" description="Polar residues" evidence="1">
    <location>
        <begin position="259"/>
        <end position="272"/>
    </location>
</feature>
<dbReference type="AlphaFoldDB" id="W4L9Y0"/>
<feature type="compositionally biased region" description="Basic and acidic residues" evidence="1">
    <location>
        <begin position="223"/>
        <end position="237"/>
    </location>
</feature>
<feature type="region of interest" description="Disordered" evidence="1">
    <location>
        <begin position="259"/>
        <end position="279"/>
    </location>
</feature>